<gene>
    <name evidence="1" type="ORF">I2H36_12855</name>
</gene>
<comment type="caution">
    <text evidence="1">The sequence shown here is derived from an EMBL/GenBank/DDBJ whole genome shotgun (WGS) entry which is preliminary data.</text>
</comment>
<reference evidence="1 2" key="1">
    <citation type="submission" date="2020-11" db="EMBL/GenBank/DDBJ databases">
        <authorList>
            <person name="Kim M.K."/>
        </authorList>
    </citation>
    <scope>NUCLEOTIDE SEQUENCE [LARGE SCALE GENOMIC DNA]</scope>
    <source>
        <strain evidence="1 2">BT290</strain>
    </source>
</reference>
<accession>A0ABS0HTX3</accession>
<keyword evidence="2" id="KW-1185">Reference proteome</keyword>
<dbReference type="Proteomes" id="UP000611708">
    <property type="component" value="Unassembled WGS sequence"/>
</dbReference>
<name>A0ABS0HTX3_9HYPH</name>
<organism evidence="1 2">
    <name type="scientific">Microvirga terrestris</name>
    <dbReference type="NCBI Taxonomy" id="2791024"/>
    <lineage>
        <taxon>Bacteria</taxon>
        <taxon>Pseudomonadati</taxon>
        <taxon>Pseudomonadota</taxon>
        <taxon>Alphaproteobacteria</taxon>
        <taxon>Hyphomicrobiales</taxon>
        <taxon>Methylobacteriaceae</taxon>
        <taxon>Microvirga</taxon>
    </lineage>
</organism>
<evidence type="ECO:0000313" key="1">
    <source>
        <dbReference type="EMBL" id="MBF9196935.1"/>
    </source>
</evidence>
<dbReference type="RefSeq" id="WP_196264315.1">
    <property type="nucleotide sequence ID" value="NZ_JADQDN010000006.1"/>
</dbReference>
<evidence type="ECO:0008006" key="3">
    <source>
        <dbReference type="Google" id="ProtNLM"/>
    </source>
</evidence>
<evidence type="ECO:0000313" key="2">
    <source>
        <dbReference type="Proteomes" id="UP000611708"/>
    </source>
</evidence>
<sequence>MKPVFVSIVIASFATGVMARTRPSTVNLPCRASRQLVLTRGGVVLGTGGYTYDRFVRDGTFCTIGEYIQQAFVPSLDTPHCFVGCRCKQGPRDLSDD</sequence>
<dbReference type="EMBL" id="JADQDN010000006">
    <property type="protein sequence ID" value="MBF9196935.1"/>
    <property type="molecule type" value="Genomic_DNA"/>
</dbReference>
<protein>
    <recommendedName>
        <fullName evidence="3">KTSC domain-containing protein</fullName>
    </recommendedName>
</protein>
<proteinExistence type="predicted"/>